<evidence type="ECO:0000256" key="2">
    <source>
        <dbReference type="ARBA" id="ARBA00004401"/>
    </source>
</evidence>
<proteinExistence type="inferred from homology"/>
<dbReference type="InterPro" id="IPR000223">
    <property type="entry name" value="Pept_S26A_signal_pept_1"/>
</dbReference>
<dbReference type="InterPro" id="IPR019758">
    <property type="entry name" value="Pept_S26A_signal_pept_1_CS"/>
</dbReference>
<keyword evidence="7" id="KW-0472">Membrane</keyword>
<dbReference type="GO" id="GO:0009003">
    <property type="term" value="F:signal peptidase activity"/>
    <property type="evidence" value="ECO:0007669"/>
    <property type="project" value="UniProtKB-EC"/>
</dbReference>
<feature type="active site" evidence="6">
    <location>
        <position position="178"/>
    </location>
</feature>
<evidence type="ECO:0000256" key="1">
    <source>
        <dbReference type="ARBA" id="ARBA00000677"/>
    </source>
</evidence>
<dbReference type="InterPro" id="IPR019533">
    <property type="entry name" value="Peptidase_S26"/>
</dbReference>
<feature type="transmembrane region" description="Helical" evidence="7">
    <location>
        <begin position="83"/>
        <end position="102"/>
    </location>
</feature>
<dbReference type="GO" id="GO:0005886">
    <property type="term" value="C:plasma membrane"/>
    <property type="evidence" value="ECO:0007669"/>
    <property type="project" value="UniProtKB-SubCell"/>
</dbReference>
<dbReference type="Proteomes" id="UP000266906">
    <property type="component" value="Unassembled WGS sequence"/>
</dbReference>
<dbReference type="PANTHER" id="PTHR43390:SF1">
    <property type="entry name" value="CHLOROPLAST PROCESSING PEPTIDASE"/>
    <property type="match status" value="1"/>
</dbReference>
<organism evidence="10 11">
    <name type="scientific">Kitasatospora cineracea</name>
    <dbReference type="NCBI Taxonomy" id="88074"/>
    <lineage>
        <taxon>Bacteria</taxon>
        <taxon>Bacillati</taxon>
        <taxon>Actinomycetota</taxon>
        <taxon>Actinomycetes</taxon>
        <taxon>Kitasatosporales</taxon>
        <taxon>Streptomycetaceae</taxon>
        <taxon>Kitasatospora</taxon>
    </lineage>
</organism>
<evidence type="ECO:0000313" key="10">
    <source>
        <dbReference type="EMBL" id="RPE32441.1"/>
    </source>
</evidence>
<dbReference type="PRINTS" id="PR00727">
    <property type="entry name" value="LEADERPTASE"/>
</dbReference>
<feature type="active site" evidence="6">
    <location>
        <position position="111"/>
    </location>
</feature>
<name>A0A3N4RNN6_9ACTN</name>
<dbReference type="AlphaFoldDB" id="A0A3N4RNN6"/>
<dbReference type="CDD" id="cd06530">
    <property type="entry name" value="S26_SPase_I"/>
    <property type="match status" value="1"/>
</dbReference>
<dbReference type="PROSITE" id="PS00761">
    <property type="entry name" value="SPASE_I_3"/>
    <property type="match status" value="1"/>
</dbReference>
<evidence type="ECO:0000313" key="11">
    <source>
        <dbReference type="Proteomes" id="UP000266906"/>
    </source>
</evidence>
<sequence length="296" mass="30307">MSTHEPPTDRDGSPAPTGADSPSRSAAVSAPGAPGAPGTATVAVSTPSPSPDGEVGVEGDRGAEGEAGADDDPGGGRRWSRDLLWIAAVCVVVLLVVNAFVVRPFAVPSGSMEGTLRPGDRVLVNQLAYAFGGHPQRGDVVVFDGIGSFLPYQDEPSGLKRLLTGAGLAPAGDTVYVKRVIGVGGDRITCCGTDGRLKVNGVPLDESAYLLPGDAPSAVPFDIVVPDGKLWMMGDHRSASRDSRDHLGEPGGGAVPEDKVIGRADWVMFPLGRATSLDRPAAFAAIEGTGGHGEQR</sequence>
<comment type="caution">
    <text evidence="10">The sequence shown here is derived from an EMBL/GenBank/DDBJ whole genome shotgun (WGS) entry which is preliminary data.</text>
</comment>
<dbReference type="Gene3D" id="2.10.109.10">
    <property type="entry name" value="Umud Fragment, subunit A"/>
    <property type="match status" value="1"/>
</dbReference>
<dbReference type="SUPFAM" id="SSF51306">
    <property type="entry name" value="LexA/Signal peptidase"/>
    <property type="match status" value="1"/>
</dbReference>
<feature type="domain" description="Peptidase S26" evidence="9">
    <location>
        <begin position="84"/>
        <end position="268"/>
    </location>
</feature>
<gene>
    <name evidence="10" type="ORF">EDD38_0700</name>
</gene>
<protein>
    <recommendedName>
        <fullName evidence="4 7">Signal peptidase I</fullName>
        <ecNumber evidence="4 7">3.4.21.89</ecNumber>
    </recommendedName>
</protein>
<keyword evidence="7" id="KW-0645">Protease</keyword>
<evidence type="ECO:0000256" key="5">
    <source>
        <dbReference type="ARBA" id="ARBA00022801"/>
    </source>
</evidence>
<comment type="subcellular location">
    <subcellularLocation>
        <location evidence="2">Cell membrane</location>
        <topology evidence="2">Single-pass type II membrane protein</topology>
    </subcellularLocation>
    <subcellularLocation>
        <location evidence="7">Membrane</location>
        <topology evidence="7">Single-pass type II membrane protein</topology>
    </subcellularLocation>
</comment>
<dbReference type="NCBIfam" id="TIGR02227">
    <property type="entry name" value="sigpep_I_bact"/>
    <property type="match status" value="1"/>
</dbReference>
<comment type="catalytic activity">
    <reaction evidence="1 7">
        <text>Cleavage of hydrophobic, N-terminal signal or leader sequences from secreted and periplasmic proteins.</text>
        <dbReference type="EC" id="3.4.21.89"/>
    </reaction>
</comment>
<evidence type="ECO:0000259" key="9">
    <source>
        <dbReference type="Pfam" id="PF10502"/>
    </source>
</evidence>
<comment type="similarity">
    <text evidence="3 7">Belongs to the peptidase S26 family.</text>
</comment>
<feature type="compositionally biased region" description="Basic and acidic residues" evidence="8">
    <location>
        <begin position="1"/>
        <end position="12"/>
    </location>
</feature>
<dbReference type="GO" id="GO:0006465">
    <property type="term" value="P:signal peptide processing"/>
    <property type="evidence" value="ECO:0007669"/>
    <property type="project" value="InterPro"/>
</dbReference>
<dbReference type="EC" id="3.4.21.89" evidence="4 7"/>
<dbReference type="EMBL" id="RKQG01000001">
    <property type="protein sequence ID" value="RPE32441.1"/>
    <property type="molecule type" value="Genomic_DNA"/>
</dbReference>
<evidence type="ECO:0000256" key="8">
    <source>
        <dbReference type="SAM" id="MobiDB-lite"/>
    </source>
</evidence>
<keyword evidence="11" id="KW-1185">Reference proteome</keyword>
<evidence type="ECO:0000256" key="3">
    <source>
        <dbReference type="ARBA" id="ARBA00009370"/>
    </source>
</evidence>
<reference evidence="10 11" key="1">
    <citation type="submission" date="2018-11" db="EMBL/GenBank/DDBJ databases">
        <title>Sequencing the genomes of 1000 actinobacteria strains.</title>
        <authorList>
            <person name="Klenk H.-P."/>
        </authorList>
    </citation>
    <scope>NUCLEOTIDE SEQUENCE [LARGE SCALE GENOMIC DNA]</scope>
    <source>
        <strain evidence="10 11">DSM 44781</strain>
    </source>
</reference>
<evidence type="ECO:0000256" key="4">
    <source>
        <dbReference type="ARBA" id="ARBA00013208"/>
    </source>
</evidence>
<dbReference type="GO" id="GO:0004252">
    <property type="term" value="F:serine-type endopeptidase activity"/>
    <property type="evidence" value="ECO:0007669"/>
    <property type="project" value="InterPro"/>
</dbReference>
<keyword evidence="5 7" id="KW-0378">Hydrolase</keyword>
<feature type="compositionally biased region" description="Low complexity" evidence="8">
    <location>
        <begin position="25"/>
        <end position="44"/>
    </location>
</feature>
<feature type="region of interest" description="Disordered" evidence="8">
    <location>
        <begin position="1"/>
        <end position="76"/>
    </location>
</feature>
<dbReference type="InterPro" id="IPR036286">
    <property type="entry name" value="LexA/Signal_pep-like_sf"/>
</dbReference>
<keyword evidence="7" id="KW-0812">Transmembrane</keyword>
<evidence type="ECO:0000256" key="7">
    <source>
        <dbReference type="RuleBase" id="RU362042"/>
    </source>
</evidence>
<evidence type="ECO:0000256" key="6">
    <source>
        <dbReference type="PIRSR" id="PIRSR600223-1"/>
    </source>
</evidence>
<keyword evidence="7" id="KW-1133">Transmembrane helix</keyword>
<dbReference type="Pfam" id="PF10502">
    <property type="entry name" value="Peptidase_S26"/>
    <property type="match status" value="1"/>
</dbReference>
<dbReference type="PANTHER" id="PTHR43390">
    <property type="entry name" value="SIGNAL PEPTIDASE I"/>
    <property type="match status" value="1"/>
</dbReference>
<dbReference type="RefSeq" id="WP_123817314.1">
    <property type="nucleotide sequence ID" value="NZ_RKQG01000001.1"/>
</dbReference>
<accession>A0A3N4RNN6</accession>